<dbReference type="SUPFAM" id="SSF52540">
    <property type="entry name" value="P-loop containing nucleoside triphosphate hydrolases"/>
    <property type="match status" value="1"/>
</dbReference>
<dbReference type="AlphaFoldDB" id="A0A2G8KGG8"/>
<dbReference type="PANTHER" id="PTHR46312:SF2">
    <property type="entry name" value="NUCLEOTIDE-BINDING OLIGOMERIZATION DOMAIN-CONTAINING PROTEIN 2-LIKE"/>
    <property type="match status" value="1"/>
</dbReference>
<evidence type="ECO:0000259" key="1">
    <source>
        <dbReference type="Pfam" id="PF05729"/>
    </source>
</evidence>
<dbReference type="OrthoDB" id="120976at2759"/>
<dbReference type="Proteomes" id="UP000230750">
    <property type="component" value="Unassembled WGS sequence"/>
</dbReference>
<protein>
    <recommendedName>
        <fullName evidence="1">NACHT domain-containing protein</fullName>
    </recommendedName>
</protein>
<evidence type="ECO:0000313" key="2">
    <source>
        <dbReference type="EMBL" id="PIK47093.1"/>
    </source>
</evidence>
<comment type="caution">
    <text evidence="2">The sequence shown here is derived from an EMBL/GenBank/DDBJ whole genome shotgun (WGS) entry which is preliminary data.</text>
</comment>
<dbReference type="Gene3D" id="3.40.50.300">
    <property type="entry name" value="P-loop containing nucleotide triphosphate hydrolases"/>
    <property type="match status" value="1"/>
</dbReference>
<organism evidence="2 3">
    <name type="scientific">Stichopus japonicus</name>
    <name type="common">Sea cucumber</name>
    <dbReference type="NCBI Taxonomy" id="307972"/>
    <lineage>
        <taxon>Eukaryota</taxon>
        <taxon>Metazoa</taxon>
        <taxon>Echinodermata</taxon>
        <taxon>Eleutherozoa</taxon>
        <taxon>Echinozoa</taxon>
        <taxon>Holothuroidea</taxon>
        <taxon>Aspidochirotacea</taxon>
        <taxon>Aspidochirotida</taxon>
        <taxon>Stichopodidae</taxon>
        <taxon>Apostichopus</taxon>
    </lineage>
</organism>
<feature type="domain" description="NACHT" evidence="1">
    <location>
        <begin position="79"/>
        <end position="233"/>
    </location>
</feature>
<dbReference type="InterPro" id="IPR027417">
    <property type="entry name" value="P-loop_NTPase"/>
</dbReference>
<proteinExistence type="predicted"/>
<gene>
    <name evidence="2" type="ORF">BSL78_16040</name>
</gene>
<accession>A0A2G8KGG8</accession>
<evidence type="ECO:0000313" key="3">
    <source>
        <dbReference type="Proteomes" id="UP000230750"/>
    </source>
</evidence>
<dbReference type="EMBL" id="MRZV01000602">
    <property type="protein sequence ID" value="PIK47093.1"/>
    <property type="molecule type" value="Genomic_DNA"/>
</dbReference>
<name>A0A2G8KGG8_STIJA</name>
<dbReference type="Pfam" id="PF05729">
    <property type="entry name" value="NACHT"/>
    <property type="match status" value="1"/>
</dbReference>
<reference evidence="2 3" key="1">
    <citation type="journal article" date="2017" name="PLoS Biol.">
        <title>The sea cucumber genome provides insights into morphological evolution and visceral regeneration.</title>
        <authorList>
            <person name="Zhang X."/>
            <person name="Sun L."/>
            <person name="Yuan J."/>
            <person name="Sun Y."/>
            <person name="Gao Y."/>
            <person name="Zhang L."/>
            <person name="Li S."/>
            <person name="Dai H."/>
            <person name="Hamel J.F."/>
            <person name="Liu C."/>
            <person name="Yu Y."/>
            <person name="Liu S."/>
            <person name="Lin W."/>
            <person name="Guo K."/>
            <person name="Jin S."/>
            <person name="Xu P."/>
            <person name="Storey K.B."/>
            <person name="Huan P."/>
            <person name="Zhang T."/>
            <person name="Zhou Y."/>
            <person name="Zhang J."/>
            <person name="Lin C."/>
            <person name="Li X."/>
            <person name="Xing L."/>
            <person name="Huo D."/>
            <person name="Sun M."/>
            <person name="Wang L."/>
            <person name="Mercier A."/>
            <person name="Li F."/>
            <person name="Yang H."/>
            <person name="Xiang J."/>
        </authorList>
    </citation>
    <scope>NUCLEOTIDE SEQUENCE [LARGE SCALE GENOMIC DNA]</scope>
    <source>
        <strain evidence="2">Shaxun</strain>
        <tissue evidence="2">Muscle</tissue>
    </source>
</reference>
<dbReference type="PANTHER" id="PTHR46312">
    <property type="entry name" value="NACHT DOMAIN-CONTAINING PROTEIN"/>
    <property type="match status" value="1"/>
</dbReference>
<keyword evidence="3" id="KW-1185">Reference proteome</keyword>
<dbReference type="InterPro" id="IPR007111">
    <property type="entry name" value="NACHT_NTPase"/>
</dbReference>
<sequence>MKHDHYQELLDQFTEELKYKYKDWCAQIQPLPTSSREGQYEVGKIFVDRALKCSEKGRYSENWSRLNSYNDIFKQDSKRIIIEADPGYGKSTMILQAAKDWYSKDSTSSLKDVEIFILLRLKMLQGITSFYKAVKTTLLPKDTRLLESHIEFLLFHCKSVVVALDDYDEYPDKEKDSDFMKILKGDMLQNCKVILLTRISILPEDYHATTKFMQLNGFSDESQSQYIAKMFGNPEGFTLKELIKDLPIGGVIRDILTVPLFFTMLAHINDFLDQSIGKRTSRQLQPCLRYSYQS</sequence>